<reference evidence="3" key="1">
    <citation type="submission" date="2016-11" db="UniProtKB">
        <authorList>
            <consortium name="WormBaseParasite"/>
        </authorList>
    </citation>
    <scope>IDENTIFICATION</scope>
</reference>
<name>A0A1I8I056_9PLAT</name>
<evidence type="ECO:0000256" key="1">
    <source>
        <dbReference type="SAM" id="MobiDB-lite"/>
    </source>
</evidence>
<accession>A0A1I8I056</accession>
<evidence type="ECO:0000313" key="3">
    <source>
        <dbReference type="WBParaSite" id="maker-uti_cns_0009093-snap-gene-0.4-mRNA-1"/>
    </source>
</evidence>
<dbReference type="Proteomes" id="UP000095280">
    <property type="component" value="Unplaced"/>
</dbReference>
<proteinExistence type="predicted"/>
<feature type="region of interest" description="Disordered" evidence="1">
    <location>
        <begin position="43"/>
        <end position="65"/>
    </location>
</feature>
<protein>
    <submittedName>
        <fullName evidence="3">Uncharacterized protein</fullName>
    </submittedName>
</protein>
<organism evidence="2 3">
    <name type="scientific">Macrostomum lignano</name>
    <dbReference type="NCBI Taxonomy" id="282301"/>
    <lineage>
        <taxon>Eukaryota</taxon>
        <taxon>Metazoa</taxon>
        <taxon>Spiralia</taxon>
        <taxon>Lophotrochozoa</taxon>
        <taxon>Platyhelminthes</taxon>
        <taxon>Rhabditophora</taxon>
        <taxon>Macrostomorpha</taxon>
        <taxon>Macrostomida</taxon>
        <taxon>Macrostomidae</taxon>
        <taxon>Macrostomum</taxon>
    </lineage>
</organism>
<evidence type="ECO:0000313" key="2">
    <source>
        <dbReference type="Proteomes" id="UP000095280"/>
    </source>
</evidence>
<dbReference type="AlphaFoldDB" id="A0A1I8I056"/>
<sequence>MRAAHREVLLRLRLRAREEALPALRDNNCRFCTCRSWTNRPDQRTRIPSDSAQVEGRAELCSQLD</sequence>
<keyword evidence="2" id="KW-1185">Reference proteome</keyword>
<dbReference type="WBParaSite" id="maker-uti_cns_0009093-snap-gene-0.4-mRNA-1">
    <property type="protein sequence ID" value="maker-uti_cns_0009093-snap-gene-0.4-mRNA-1"/>
    <property type="gene ID" value="maker-uti_cns_0009093-snap-gene-0.4"/>
</dbReference>